<gene>
    <name evidence="1" type="ORF">EMEDMD4_440228</name>
</gene>
<organism evidence="1">
    <name type="scientific">Sinorhizobium medicae</name>
    <dbReference type="NCBI Taxonomy" id="110321"/>
    <lineage>
        <taxon>Bacteria</taxon>
        <taxon>Pseudomonadati</taxon>
        <taxon>Pseudomonadota</taxon>
        <taxon>Alphaproteobacteria</taxon>
        <taxon>Hyphomicrobiales</taxon>
        <taxon>Rhizobiaceae</taxon>
        <taxon>Sinorhizobium/Ensifer group</taxon>
        <taxon>Sinorhizobium</taxon>
    </lineage>
</organism>
<accession>A0A508WZK0</accession>
<dbReference type="Proteomes" id="UP000507954">
    <property type="component" value="Unassembled WGS sequence"/>
</dbReference>
<reference evidence="1" key="1">
    <citation type="submission" date="2019-06" db="EMBL/GenBank/DDBJ databases">
        <authorList>
            <person name="Le Quere A."/>
            <person name="Colella S."/>
        </authorList>
    </citation>
    <scope>NUCLEOTIDE SEQUENCE</scope>
    <source>
        <strain evidence="1">EmedicaeMD41</strain>
    </source>
</reference>
<sequence length="23" mass="2493">MGMIQTDPNAADIRNVNVIDSMS</sequence>
<proteinExistence type="predicted"/>
<dbReference type="EMBL" id="CABFNB010000111">
    <property type="protein sequence ID" value="VTZ62914.1"/>
    <property type="molecule type" value="Genomic_DNA"/>
</dbReference>
<protein>
    <submittedName>
        <fullName evidence="1">Uncharacterized protein</fullName>
    </submittedName>
</protein>
<name>A0A508WZK0_9HYPH</name>
<dbReference type="AlphaFoldDB" id="A0A508WZK0"/>
<evidence type="ECO:0000313" key="1">
    <source>
        <dbReference type="EMBL" id="VTZ62914.1"/>
    </source>
</evidence>